<gene>
    <name evidence="1" type="ORF">SAMN04488085_101328</name>
</gene>
<evidence type="ECO:0000313" key="1">
    <source>
        <dbReference type="EMBL" id="SFK38596.1"/>
    </source>
</evidence>
<reference evidence="1 2" key="1">
    <citation type="submission" date="2016-10" db="EMBL/GenBank/DDBJ databases">
        <authorList>
            <person name="de Groot N.N."/>
        </authorList>
    </citation>
    <scope>NUCLEOTIDE SEQUENCE [LARGE SCALE GENOMIC DNA]</scope>
    <source>
        <strain evidence="1 2">DSM 45317</strain>
    </source>
</reference>
<protein>
    <submittedName>
        <fullName evidence="1">Uncharacterized protein</fullName>
    </submittedName>
</protein>
<dbReference type="EMBL" id="FOSW01000001">
    <property type="protein sequence ID" value="SFK38596.1"/>
    <property type="molecule type" value="Genomic_DNA"/>
</dbReference>
<proteinExistence type="predicted"/>
<name>A0A1I3Z4W9_9ACTN</name>
<dbReference type="InParanoid" id="A0A1I3Z4W9"/>
<keyword evidence="2" id="KW-1185">Reference proteome</keyword>
<dbReference type="Proteomes" id="UP000199152">
    <property type="component" value="Unassembled WGS sequence"/>
</dbReference>
<dbReference type="AlphaFoldDB" id="A0A1I3Z4W9"/>
<evidence type="ECO:0000313" key="2">
    <source>
        <dbReference type="Proteomes" id="UP000199152"/>
    </source>
</evidence>
<sequence length="56" mass="6440">MSTDARARVTPAHVAHRTQAATKYIQRITTTWPHLPLETRRRLADMLLAEPEDDET</sequence>
<accession>A0A1I3Z4W9</accession>
<dbReference type="STRING" id="504800.SAMN04488085_101328"/>
<organism evidence="1 2">
    <name type="scientific">Geodermatophilus ruber</name>
    <dbReference type="NCBI Taxonomy" id="504800"/>
    <lineage>
        <taxon>Bacteria</taxon>
        <taxon>Bacillati</taxon>
        <taxon>Actinomycetota</taxon>
        <taxon>Actinomycetes</taxon>
        <taxon>Geodermatophilales</taxon>
        <taxon>Geodermatophilaceae</taxon>
        <taxon>Geodermatophilus</taxon>
    </lineage>
</organism>
<dbReference type="RefSeq" id="WP_177212586.1">
    <property type="nucleotide sequence ID" value="NZ_FOSW01000001.1"/>
</dbReference>